<dbReference type="InterPro" id="IPR019885">
    <property type="entry name" value="Tscrpt_reg_HTH_AsnC-type_CS"/>
</dbReference>
<comment type="caution">
    <text evidence="5">The sequence shown here is derived from an EMBL/GenBank/DDBJ whole genome shotgun (WGS) entry which is preliminary data.</text>
</comment>
<evidence type="ECO:0000313" key="6">
    <source>
        <dbReference type="Proteomes" id="UP000838100"/>
    </source>
</evidence>
<evidence type="ECO:0000256" key="1">
    <source>
        <dbReference type="ARBA" id="ARBA00023015"/>
    </source>
</evidence>
<dbReference type="PRINTS" id="PR00033">
    <property type="entry name" value="HTHASNC"/>
</dbReference>
<dbReference type="SUPFAM" id="SSF46785">
    <property type="entry name" value="Winged helix' DNA-binding domain"/>
    <property type="match status" value="1"/>
</dbReference>
<sequence length="150" mass="17257">MDKHDWGILTLLQKDATLAVAELAERVGISKSACWRRVQKLEADGVIRERVALLNQDKVNLALTVYISVRTRHHNDDWPKTFRQVIESIEGVLEVYRMSGDLDYLIKAVVVDMPGYDRLYQQLIKADLQDVSSSFVMETMKQTTRLPLPR</sequence>
<dbReference type="CDD" id="cd00090">
    <property type="entry name" value="HTH_ARSR"/>
    <property type="match status" value="1"/>
</dbReference>
<accession>A0ABM9AGS5</accession>
<proteinExistence type="predicted"/>
<evidence type="ECO:0000256" key="3">
    <source>
        <dbReference type="ARBA" id="ARBA00023163"/>
    </source>
</evidence>
<dbReference type="Gene3D" id="1.10.10.10">
    <property type="entry name" value="Winged helix-like DNA-binding domain superfamily/Winged helix DNA-binding domain"/>
    <property type="match status" value="1"/>
</dbReference>
<name>A0ABM9AGS5_9GAMM</name>
<dbReference type="InterPro" id="IPR000485">
    <property type="entry name" value="AsnC-type_HTH_dom"/>
</dbReference>
<dbReference type="InterPro" id="IPR036390">
    <property type="entry name" value="WH_DNA-bd_sf"/>
</dbReference>
<dbReference type="InterPro" id="IPR011991">
    <property type="entry name" value="ArsR-like_HTH"/>
</dbReference>
<evidence type="ECO:0000259" key="4">
    <source>
        <dbReference type="PROSITE" id="PS50956"/>
    </source>
</evidence>
<evidence type="ECO:0000313" key="5">
    <source>
        <dbReference type="EMBL" id="CAH0992410.1"/>
    </source>
</evidence>
<dbReference type="EMBL" id="CAKLPX010000003">
    <property type="protein sequence ID" value="CAH0992410.1"/>
    <property type="molecule type" value="Genomic_DNA"/>
</dbReference>
<dbReference type="InterPro" id="IPR036388">
    <property type="entry name" value="WH-like_DNA-bd_sf"/>
</dbReference>
<dbReference type="Pfam" id="PF13412">
    <property type="entry name" value="HTH_24"/>
    <property type="match status" value="1"/>
</dbReference>
<gene>
    <name evidence="5" type="primary">decR_3</name>
    <name evidence="5" type="ORF">SIN8267_02530</name>
</gene>
<dbReference type="Proteomes" id="UP000838100">
    <property type="component" value="Unassembled WGS sequence"/>
</dbReference>
<dbReference type="PANTHER" id="PTHR30154">
    <property type="entry name" value="LEUCINE-RESPONSIVE REGULATORY PROTEIN"/>
    <property type="match status" value="1"/>
</dbReference>
<dbReference type="PANTHER" id="PTHR30154:SF17">
    <property type="entry name" value="DNA-BINDING TRANSCRIPTIONAL ACTIVATOR DECR"/>
    <property type="match status" value="1"/>
</dbReference>
<organism evidence="5 6">
    <name type="scientific">Sinobacterium norvegicum</name>
    <dbReference type="NCBI Taxonomy" id="1641715"/>
    <lineage>
        <taxon>Bacteria</taxon>
        <taxon>Pseudomonadati</taxon>
        <taxon>Pseudomonadota</taxon>
        <taxon>Gammaproteobacteria</taxon>
        <taxon>Cellvibrionales</taxon>
        <taxon>Spongiibacteraceae</taxon>
        <taxon>Sinobacterium</taxon>
    </lineage>
</organism>
<dbReference type="GO" id="GO:0003677">
    <property type="term" value="F:DNA binding"/>
    <property type="evidence" value="ECO:0007669"/>
    <property type="project" value="UniProtKB-KW"/>
</dbReference>
<dbReference type="PROSITE" id="PS50956">
    <property type="entry name" value="HTH_ASNC_2"/>
    <property type="match status" value="1"/>
</dbReference>
<dbReference type="InterPro" id="IPR019888">
    <property type="entry name" value="Tscrpt_reg_AsnC-like"/>
</dbReference>
<reference evidence="5" key="1">
    <citation type="submission" date="2021-12" db="EMBL/GenBank/DDBJ databases">
        <authorList>
            <person name="Rodrigo-Torres L."/>
            <person name="Arahal R. D."/>
            <person name="Lucena T."/>
        </authorList>
    </citation>
    <scope>NUCLEOTIDE SEQUENCE</scope>
    <source>
        <strain evidence="5">CECT 8267</strain>
    </source>
</reference>
<keyword evidence="1" id="KW-0805">Transcription regulation</keyword>
<evidence type="ECO:0000256" key="2">
    <source>
        <dbReference type="ARBA" id="ARBA00023125"/>
    </source>
</evidence>
<protein>
    <submittedName>
        <fullName evidence="5">DNA-binding transcriptional activator DecR</fullName>
    </submittedName>
</protein>
<dbReference type="RefSeq" id="WP_237445098.1">
    <property type="nucleotide sequence ID" value="NZ_CAKLPX010000003.1"/>
</dbReference>
<dbReference type="InterPro" id="IPR011008">
    <property type="entry name" value="Dimeric_a/b-barrel"/>
</dbReference>
<dbReference type="Pfam" id="PF01037">
    <property type="entry name" value="AsnC_trans_reg"/>
    <property type="match status" value="1"/>
</dbReference>
<dbReference type="Gene3D" id="3.30.70.920">
    <property type="match status" value="1"/>
</dbReference>
<feature type="domain" description="HTH asnC-type" evidence="4">
    <location>
        <begin position="1"/>
        <end position="62"/>
    </location>
</feature>
<keyword evidence="6" id="KW-1185">Reference proteome</keyword>
<dbReference type="SUPFAM" id="SSF54909">
    <property type="entry name" value="Dimeric alpha+beta barrel"/>
    <property type="match status" value="1"/>
</dbReference>
<dbReference type="InterPro" id="IPR019887">
    <property type="entry name" value="Tscrpt_reg_AsnC/Lrp_C"/>
</dbReference>
<keyword evidence="2 5" id="KW-0238">DNA-binding</keyword>
<dbReference type="SMART" id="SM00344">
    <property type="entry name" value="HTH_ASNC"/>
    <property type="match status" value="1"/>
</dbReference>
<keyword evidence="3" id="KW-0804">Transcription</keyword>
<dbReference type="PROSITE" id="PS00519">
    <property type="entry name" value="HTH_ASNC_1"/>
    <property type="match status" value="1"/>
</dbReference>